<protein>
    <submittedName>
        <fullName evidence="2">Uncharacterized protein</fullName>
    </submittedName>
</protein>
<evidence type="ECO:0000313" key="3">
    <source>
        <dbReference type="Proteomes" id="UP001230051"/>
    </source>
</evidence>
<feature type="compositionally biased region" description="Basic and acidic residues" evidence="1">
    <location>
        <begin position="30"/>
        <end position="40"/>
    </location>
</feature>
<accession>A0AAD8CDU4</accession>
<organism evidence="2 3">
    <name type="scientific">Acipenser oxyrinchus oxyrinchus</name>
    <dbReference type="NCBI Taxonomy" id="40147"/>
    <lineage>
        <taxon>Eukaryota</taxon>
        <taxon>Metazoa</taxon>
        <taxon>Chordata</taxon>
        <taxon>Craniata</taxon>
        <taxon>Vertebrata</taxon>
        <taxon>Euteleostomi</taxon>
        <taxon>Actinopterygii</taxon>
        <taxon>Chondrostei</taxon>
        <taxon>Acipenseriformes</taxon>
        <taxon>Acipenseridae</taxon>
        <taxon>Acipenser</taxon>
    </lineage>
</organism>
<sequence length="85" mass="9903">MKKELHPVPSWTYTIRDHLDTDFEGNTSDIENRDESRDTNTDQPELCSVNSDMKVLVSTEQKPTRQGQINGDMSEEGYRFRLHKC</sequence>
<dbReference type="EMBL" id="JAGXEW010001502">
    <property type="protein sequence ID" value="KAK1127100.1"/>
    <property type="molecule type" value="Genomic_DNA"/>
</dbReference>
<name>A0AAD8CDU4_ACIOX</name>
<feature type="region of interest" description="Disordered" evidence="1">
    <location>
        <begin position="16"/>
        <end position="46"/>
    </location>
</feature>
<reference evidence="2" key="1">
    <citation type="submission" date="2022-02" db="EMBL/GenBank/DDBJ databases">
        <title>Atlantic sturgeon de novo genome assembly.</title>
        <authorList>
            <person name="Stock M."/>
            <person name="Klopp C."/>
            <person name="Guiguen Y."/>
            <person name="Cabau C."/>
            <person name="Parinello H."/>
            <person name="Santidrian Yebra-Pimentel E."/>
            <person name="Kuhl H."/>
            <person name="Dirks R.P."/>
            <person name="Guessner J."/>
            <person name="Wuertz S."/>
            <person name="Du K."/>
            <person name="Schartl M."/>
        </authorList>
    </citation>
    <scope>NUCLEOTIDE SEQUENCE</scope>
    <source>
        <strain evidence="2">STURGEONOMICS-FGT-2020</strain>
        <tissue evidence="2">Whole blood</tissue>
    </source>
</reference>
<dbReference type="AlphaFoldDB" id="A0AAD8CDU4"/>
<dbReference type="Proteomes" id="UP001230051">
    <property type="component" value="Unassembled WGS sequence"/>
</dbReference>
<comment type="caution">
    <text evidence="2">The sequence shown here is derived from an EMBL/GenBank/DDBJ whole genome shotgun (WGS) entry which is preliminary data.</text>
</comment>
<evidence type="ECO:0000256" key="1">
    <source>
        <dbReference type="SAM" id="MobiDB-lite"/>
    </source>
</evidence>
<gene>
    <name evidence="2" type="ORF">AOXY_G38601</name>
</gene>
<proteinExistence type="predicted"/>
<evidence type="ECO:0000313" key="2">
    <source>
        <dbReference type="EMBL" id="KAK1127100.1"/>
    </source>
</evidence>
<keyword evidence="3" id="KW-1185">Reference proteome</keyword>